<evidence type="ECO:0000313" key="2">
    <source>
        <dbReference type="Proteomes" id="UP001318860"/>
    </source>
</evidence>
<proteinExistence type="predicted"/>
<name>A0ABR0WUT4_REHGL</name>
<accession>A0ABR0WUT4</accession>
<dbReference type="EMBL" id="JABTTQ020000008">
    <property type="protein sequence ID" value="KAK6151086.1"/>
    <property type="molecule type" value="Genomic_DNA"/>
</dbReference>
<gene>
    <name evidence="1" type="ORF">DH2020_016018</name>
</gene>
<protein>
    <submittedName>
        <fullName evidence="1">Uncharacterized protein</fullName>
    </submittedName>
</protein>
<dbReference type="Proteomes" id="UP001318860">
    <property type="component" value="Unassembled WGS sequence"/>
</dbReference>
<evidence type="ECO:0000313" key="1">
    <source>
        <dbReference type="EMBL" id="KAK6151086.1"/>
    </source>
</evidence>
<sequence length="215" mass="25227">MSTGRQNRKRRKFSRFESMWLLDESCKTVIRNAWNQGKGITGMELLKDRIWRCVISDDGNAKRQAIELNLHELHLKQGKMWHQWVQNKWIKDGDRNTTFFHKVANGRKARNSIDKIKTPEGVWVDTEPEIAQLFLDYYKNIFRAEENLEMNRVLEAVDYKMTMNITETLMQPFVVEEIVTALSQMHPTKSLGPDGMPPLFYQKLWPLINTIANAS</sequence>
<comment type="caution">
    <text evidence="1">The sequence shown here is derived from an EMBL/GenBank/DDBJ whole genome shotgun (WGS) entry which is preliminary data.</text>
</comment>
<reference evidence="1 2" key="1">
    <citation type="journal article" date="2021" name="Comput. Struct. Biotechnol. J.">
        <title>De novo genome assembly of the potent medicinal plant Rehmannia glutinosa using nanopore technology.</title>
        <authorList>
            <person name="Ma L."/>
            <person name="Dong C."/>
            <person name="Song C."/>
            <person name="Wang X."/>
            <person name="Zheng X."/>
            <person name="Niu Y."/>
            <person name="Chen S."/>
            <person name="Feng W."/>
        </authorList>
    </citation>
    <scope>NUCLEOTIDE SEQUENCE [LARGE SCALE GENOMIC DNA]</scope>
    <source>
        <strain evidence="1">DH-2019</strain>
    </source>
</reference>
<keyword evidence="2" id="KW-1185">Reference proteome</keyword>
<organism evidence="1 2">
    <name type="scientific">Rehmannia glutinosa</name>
    <name type="common">Chinese foxglove</name>
    <dbReference type="NCBI Taxonomy" id="99300"/>
    <lineage>
        <taxon>Eukaryota</taxon>
        <taxon>Viridiplantae</taxon>
        <taxon>Streptophyta</taxon>
        <taxon>Embryophyta</taxon>
        <taxon>Tracheophyta</taxon>
        <taxon>Spermatophyta</taxon>
        <taxon>Magnoliopsida</taxon>
        <taxon>eudicotyledons</taxon>
        <taxon>Gunneridae</taxon>
        <taxon>Pentapetalae</taxon>
        <taxon>asterids</taxon>
        <taxon>lamiids</taxon>
        <taxon>Lamiales</taxon>
        <taxon>Orobanchaceae</taxon>
        <taxon>Rehmannieae</taxon>
        <taxon>Rehmannia</taxon>
    </lineage>
</organism>